<gene>
    <name evidence="2" type="ORF">AMAG_14713</name>
</gene>
<accession>A0A0L0T766</accession>
<proteinExistence type="predicted"/>
<dbReference type="Proteomes" id="UP000054350">
    <property type="component" value="Unassembled WGS sequence"/>
</dbReference>
<keyword evidence="3" id="KW-1185">Reference proteome</keyword>
<protein>
    <submittedName>
        <fullName evidence="2">Uncharacterized protein</fullName>
    </submittedName>
</protein>
<evidence type="ECO:0000256" key="1">
    <source>
        <dbReference type="SAM" id="Phobius"/>
    </source>
</evidence>
<evidence type="ECO:0000313" key="2">
    <source>
        <dbReference type="EMBL" id="KNE70587.1"/>
    </source>
</evidence>
<sequence length="403" mass="42390">MPSPLSQPVLGAAPTGQQPTLMSAFTTAPVAHAAESDNYLESTAGQDMSMPPAPPAAAYILHDYSDATVAPDPADLNDRGDIVKTKVRGSADDDRALAPEPTGIRKLLRTRRRKVAACCAVFVLLLLIFLAIAYWVILPKIPGSIALPSLGGGSSSSSSLLSMLKDLRVEVMTGKRINIKTTIGVSLPLSLDIGFVSFNLAFDRMTLAKVSINGIKTASDKPDISLDVDLFIQDPPELQADLARFAKDVMAKKADLNYFVGIGALRFGKDPAKPIETFALVQIDLPLSALGITGASLGGMMSSGGSSLPIKFGGVKDIKVATQPGDRVSVDLVANLELPFKVTLIIPYISLRLKIDDLQILTVEPLATSGARCLTSVLTPYRAMPGSEAIGSMASGTSVTKTG</sequence>
<keyword evidence="1" id="KW-0472">Membrane</keyword>
<keyword evidence="1" id="KW-1133">Transmembrane helix</keyword>
<dbReference type="OrthoDB" id="5540378at2759"/>
<dbReference type="EMBL" id="GG745366">
    <property type="protein sequence ID" value="KNE70587.1"/>
    <property type="molecule type" value="Genomic_DNA"/>
</dbReference>
<evidence type="ECO:0000313" key="3">
    <source>
        <dbReference type="Proteomes" id="UP000054350"/>
    </source>
</evidence>
<reference evidence="2 3" key="1">
    <citation type="submission" date="2009-11" db="EMBL/GenBank/DDBJ databases">
        <title>Annotation of Allomyces macrogynus ATCC 38327.</title>
        <authorList>
            <consortium name="The Broad Institute Genome Sequencing Platform"/>
            <person name="Russ C."/>
            <person name="Cuomo C."/>
            <person name="Burger G."/>
            <person name="Gray M.W."/>
            <person name="Holland P.W.H."/>
            <person name="King N."/>
            <person name="Lang F.B.F."/>
            <person name="Roger A.J."/>
            <person name="Ruiz-Trillo I."/>
            <person name="Young S.K."/>
            <person name="Zeng Q."/>
            <person name="Gargeya S."/>
            <person name="Fitzgerald M."/>
            <person name="Haas B."/>
            <person name="Abouelleil A."/>
            <person name="Alvarado L."/>
            <person name="Arachchi H.M."/>
            <person name="Berlin A."/>
            <person name="Chapman S.B."/>
            <person name="Gearin G."/>
            <person name="Goldberg J."/>
            <person name="Griggs A."/>
            <person name="Gujja S."/>
            <person name="Hansen M."/>
            <person name="Heiman D."/>
            <person name="Howarth C."/>
            <person name="Larimer J."/>
            <person name="Lui A."/>
            <person name="MacDonald P.J.P."/>
            <person name="McCowen C."/>
            <person name="Montmayeur A."/>
            <person name="Murphy C."/>
            <person name="Neiman D."/>
            <person name="Pearson M."/>
            <person name="Priest M."/>
            <person name="Roberts A."/>
            <person name="Saif S."/>
            <person name="Shea T."/>
            <person name="Sisk P."/>
            <person name="Stolte C."/>
            <person name="Sykes S."/>
            <person name="Wortman J."/>
            <person name="Nusbaum C."/>
            <person name="Birren B."/>
        </authorList>
    </citation>
    <scope>NUCLEOTIDE SEQUENCE [LARGE SCALE GENOMIC DNA]</scope>
    <source>
        <strain evidence="2 3">ATCC 38327</strain>
    </source>
</reference>
<organism evidence="2 3">
    <name type="scientific">Allomyces macrogynus (strain ATCC 38327)</name>
    <name type="common">Allomyces javanicus var. macrogynus</name>
    <dbReference type="NCBI Taxonomy" id="578462"/>
    <lineage>
        <taxon>Eukaryota</taxon>
        <taxon>Fungi</taxon>
        <taxon>Fungi incertae sedis</taxon>
        <taxon>Blastocladiomycota</taxon>
        <taxon>Blastocladiomycetes</taxon>
        <taxon>Blastocladiales</taxon>
        <taxon>Blastocladiaceae</taxon>
        <taxon>Allomyces</taxon>
    </lineage>
</organism>
<dbReference type="AlphaFoldDB" id="A0A0L0T766"/>
<name>A0A0L0T766_ALLM3</name>
<keyword evidence="1" id="KW-0812">Transmembrane</keyword>
<dbReference type="VEuPathDB" id="FungiDB:AMAG_14713"/>
<feature type="transmembrane region" description="Helical" evidence="1">
    <location>
        <begin position="115"/>
        <end position="137"/>
    </location>
</feature>
<reference evidence="3" key="2">
    <citation type="submission" date="2009-11" db="EMBL/GenBank/DDBJ databases">
        <title>The Genome Sequence of Allomyces macrogynus strain ATCC 38327.</title>
        <authorList>
            <consortium name="The Broad Institute Genome Sequencing Platform"/>
            <person name="Russ C."/>
            <person name="Cuomo C."/>
            <person name="Shea T."/>
            <person name="Young S.K."/>
            <person name="Zeng Q."/>
            <person name="Koehrsen M."/>
            <person name="Haas B."/>
            <person name="Borodovsky M."/>
            <person name="Guigo R."/>
            <person name="Alvarado L."/>
            <person name="Berlin A."/>
            <person name="Borenstein D."/>
            <person name="Chen Z."/>
            <person name="Engels R."/>
            <person name="Freedman E."/>
            <person name="Gellesch M."/>
            <person name="Goldberg J."/>
            <person name="Griggs A."/>
            <person name="Gujja S."/>
            <person name="Heiman D."/>
            <person name="Hepburn T."/>
            <person name="Howarth C."/>
            <person name="Jen D."/>
            <person name="Larson L."/>
            <person name="Lewis B."/>
            <person name="Mehta T."/>
            <person name="Park D."/>
            <person name="Pearson M."/>
            <person name="Roberts A."/>
            <person name="Saif S."/>
            <person name="Shenoy N."/>
            <person name="Sisk P."/>
            <person name="Stolte C."/>
            <person name="Sykes S."/>
            <person name="Walk T."/>
            <person name="White J."/>
            <person name="Yandava C."/>
            <person name="Burger G."/>
            <person name="Gray M.W."/>
            <person name="Holland P.W.H."/>
            <person name="King N."/>
            <person name="Lang F.B.F."/>
            <person name="Roger A.J."/>
            <person name="Ruiz-Trillo I."/>
            <person name="Lander E."/>
            <person name="Nusbaum C."/>
        </authorList>
    </citation>
    <scope>NUCLEOTIDE SEQUENCE [LARGE SCALE GENOMIC DNA]</scope>
    <source>
        <strain evidence="3">ATCC 38327</strain>
    </source>
</reference>